<evidence type="ECO:0000313" key="2">
    <source>
        <dbReference type="Proteomes" id="UP000198304"/>
    </source>
</evidence>
<organism evidence="1 2">
    <name type="scientific">Anaerovirgula multivorans</name>
    <dbReference type="NCBI Taxonomy" id="312168"/>
    <lineage>
        <taxon>Bacteria</taxon>
        <taxon>Bacillati</taxon>
        <taxon>Bacillota</taxon>
        <taxon>Clostridia</taxon>
        <taxon>Peptostreptococcales</taxon>
        <taxon>Natronincolaceae</taxon>
        <taxon>Anaerovirgula</taxon>
    </lineage>
</organism>
<proteinExistence type="predicted"/>
<gene>
    <name evidence="1" type="ORF">SAMN05446037_1001220</name>
</gene>
<dbReference type="RefSeq" id="WP_089281007.1">
    <property type="nucleotide sequence ID" value="NZ_FZOJ01000001.1"/>
</dbReference>
<accession>A0A238ZYH0</accession>
<dbReference type="Proteomes" id="UP000198304">
    <property type="component" value="Unassembled WGS sequence"/>
</dbReference>
<dbReference type="OrthoDB" id="1738242at2"/>
<sequence>MIQIDDAGSGSLLGGTIIGVLRTETGEFTYEIIPLKFYRNQNFENKAYIQYVIPIVKKMLKKLRVNKNEGIEICRGYMFDALALWLEDHGYHFIKTEIKDPLQTKIEKTFEEYTIDLGLPKSFITYTKYPFHFHRILKWVYADHPKRHLLCKTGWKSWKKYGNLEVQHNRELIRKNDLMCLKCYKNIPQDTEGIAITYTSNKLTKVFVHNSCI</sequence>
<protein>
    <submittedName>
        <fullName evidence="1">Uncharacterized protein</fullName>
    </submittedName>
</protein>
<reference evidence="1 2" key="1">
    <citation type="submission" date="2017-06" db="EMBL/GenBank/DDBJ databases">
        <authorList>
            <person name="Kim H.J."/>
            <person name="Triplett B.A."/>
        </authorList>
    </citation>
    <scope>NUCLEOTIDE SEQUENCE [LARGE SCALE GENOMIC DNA]</scope>
    <source>
        <strain evidence="1 2">SCA</strain>
    </source>
</reference>
<dbReference type="EMBL" id="FZOJ01000001">
    <property type="protein sequence ID" value="SNR88437.1"/>
    <property type="molecule type" value="Genomic_DNA"/>
</dbReference>
<dbReference type="AlphaFoldDB" id="A0A238ZYH0"/>
<keyword evidence="2" id="KW-1185">Reference proteome</keyword>
<name>A0A238ZYH0_9FIRM</name>
<evidence type="ECO:0000313" key="1">
    <source>
        <dbReference type="EMBL" id="SNR88437.1"/>
    </source>
</evidence>